<proteinExistence type="predicted"/>
<dbReference type="InterPro" id="IPR000843">
    <property type="entry name" value="HTH_LacI"/>
</dbReference>
<evidence type="ECO:0000256" key="4">
    <source>
        <dbReference type="ARBA" id="ARBA00023163"/>
    </source>
</evidence>
<keyword evidence="1" id="KW-0678">Repressor</keyword>
<feature type="domain" description="HTH cro/C1-type" evidence="6">
    <location>
        <begin position="2"/>
        <end position="51"/>
    </location>
</feature>
<dbReference type="PANTHER" id="PTHR30146:SF148">
    <property type="entry name" value="HTH-TYPE TRANSCRIPTIONAL REPRESSOR PURR-RELATED"/>
    <property type="match status" value="1"/>
</dbReference>
<dbReference type="InterPro" id="IPR028082">
    <property type="entry name" value="Peripla_BP_I"/>
</dbReference>
<reference evidence="7 8" key="1">
    <citation type="submission" date="2016-10" db="EMBL/GenBank/DDBJ databases">
        <authorList>
            <person name="de Groot N.N."/>
        </authorList>
    </citation>
    <scope>NUCLEOTIDE SEQUENCE [LARGE SCALE GENOMIC DNA]</scope>
    <source>
        <strain evidence="7 8">DSM 797</strain>
    </source>
</reference>
<gene>
    <name evidence="7" type="ORF">SAMN04515677_101563</name>
</gene>
<dbReference type="InterPro" id="IPR046335">
    <property type="entry name" value="LacI/GalR-like_sensor"/>
</dbReference>
<dbReference type="Proteomes" id="UP000199068">
    <property type="component" value="Unassembled WGS sequence"/>
</dbReference>
<dbReference type="SMART" id="SM00354">
    <property type="entry name" value="HTH_LACI"/>
    <property type="match status" value="1"/>
</dbReference>
<evidence type="ECO:0000256" key="1">
    <source>
        <dbReference type="ARBA" id="ARBA00022491"/>
    </source>
</evidence>
<sequence>MNLKIKDIAKKSGVSIATVSRYLNNSGYVKSETKELIKKAIKELKSEEGNLYAKNIALILPDLSDLFFVDILKGINEEAIENGYNLISFDSNENIDREFQIIDSLSNFDIGGVIITPCSSSLKNSKKYSERLKSLNIPVVIVDRDLIYSNFDGVFIDDKKGAFDGVDMLINAGHKDIAIITGPLHNKPSIERLEGYKEVLTLNNIVIKDEYIHEGDFHVDSGYTQTINILKNNKNVTAIFVSNNMMMLGCINALNENNIKIGEDISLVGFDDLEFLNYVGMEISVVARPTAQMGQIAFDLIQKKINEYELYSTQNIVLKPYLIKRGSEKIKK</sequence>
<dbReference type="STRING" id="1121325.SAMN04515677_101563"/>
<evidence type="ECO:0000313" key="8">
    <source>
        <dbReference type="Proteomes" id="UP000199068"/>
    </source>
</evidence>
<feature type="domain" description="HTH lacI-type" evidence="5">
    <location>
        <begin position="3"/>
        <end position="44"/>
    </location>
</feature>
<dbReference type="GO" id="GO:0003700">
    <property type="term" value="F:DNA-binding transcription factor activity"/>
    <property type="evidence" value="ECO:0007669"/>
    <property type="project" value="TreeGrafter"/>
</dbReference>
<dbReference type="PROSITE" id="PS00356">
    <property type="entry name" value="HTH_LACI_1"/>
    <property type="match status" value="1"/>
</dbReference>
<dbReference type="PROSITE" id="PS50932">
    <property type="entry name" value="HTH_LACI_2"/>
    <property type="match status" value="1"/>
</dbReference>
<dbReference type="Gene3D" id="3.40.50.2300">
    <property type="match status" value="2"/>
</dbReference>
<dbReference type="Pfam" id="PF00356">
    <property type="entry name" value="LacI"/>
    <property type="match status" value="1"/>
</dbReference>
<dbReference type="PROSITE" id="PS50943">
    <property type="entry name" value="HTH_CROC1"/>
    <property type="match status" value="1"/>
</dbReference>
<dbReference type="AlphaFoldDB" id="A0A1G9JAC5"/>
<dbReference type="SUPFAM" id="SSF47413">
    <property type="entry name" value="lambda repressor-like DNA-binding domains"/>
    <property type="match status" value="1"/>
</dbReference>
<evidence type="ECO:0000259" key="6">
    <source>
        <dbReference type="PROSITE" id="PS50943"/>
    </source>
</evidence>
<protein>
    <submittedName>
        <fullName evidence="7">Transcriptional regulator, LacI family</fullName>
    </submittedName>
</protein>
<dbReference type="GO" id="GO:0000976">
    <property type="term" value="F:transcription cis-regulatory region binding"/>
    <property type="evidence" value="ECO:0007669"/>
    <property type="project" value="TreeGrafter"/>
</dbReference>
<dbReference type="InterPro" id="IPR010982">
    <property type="entry name" value="Lambda_DNA-bd_dom_sf"/>
</dbReference>
<accession>A0A1G9JAC5</accession>
<organism evidence="7 8">
    <name type="scientific">Romboutsia lituseburensis DSM 797</name>
    <dbReference type="NCBI Taxonomy" id="1121325"/>
    <lineage>
        <taxon>Bacteria</taxon>
        <taxon>Bacillati</taxon>
        <taxon>Bacillota</taxon>
        <taxon>Clostridia</taxon>
        <taxon>Peptostreptococcales</taxon>
        <taxon>Peptostreptococcaceae</taxon>
        <taxon>Romboutsia</taxon>
    </lineage>
</organism>
<dbReference type="Gene3D" id="1.10.260.40">
    <property type="entry name" value="lambda repressor-like DNA-binding domains"/>
    <property type="match status" value="1"/>
</dbReference>
<dbReference type="EMBL" id="FNGW01000001">
    <property type="protein sequence ID" value="SDL34156.1"/>
    <property type="molecule type" value="Genomic_DNA"/>
</dbReference>
<name>A0A1G9JAC5_9FIRM</name>
<dbReference type="CDD" id="cd01392">
    <property type="entry name" value="HTH_LacI"/>
    <property type="match status" value="1"/>
</dbReference>
<dbReference type="InterPro" id="IPR001387">
    <property type="entry name" value="Cro/C1-type_HTH"/>
</dbReference>
<keyword evidence="4" id="KW-0804">Transcription</keyword>
<keyword evidence="2" id="KW-0805">Transcription regulation</keyword>
<keyword evidence="8" id="KW-1185">Reference proteome</keyword>
<evidence type="ECO:0000313" key="7">
    <source>
        <dbReference type="EMBL" id="SDL34156.1"/>
    </source>
</evidence>
<dbReference type="CDD" id="cd06267">
    <property type="entry name" value="PBP1_LacI_sugar_binding-like"/>
    <property type="match status" value="1"/>
</dbReference>
<evidence type="ECO:0000259" key="5">
    <source>
        <dbReference type="PROSITE" id="PS50932"/>
    </source>
</evidence>
<dbReference type="SUPFAM" id="SSF53822">
    <property type="entry name" value="Periplasmic binding protein-like I"/>
    <property type="match status" value="1"/>
</dbReference>
<evidence type="ECO:0000256" key="2">
    <source>
        <dbReference type="ARBA" id="ARBA00023015"/>
    </source>
</evidence>
<dbReference type="Pfam" id="PF13377">
    <property type="entry name" value="Peripla_BP_3"/>
    <property type="match status" value="1"/>
</dbReference>
<keyword evidence="3" id="KW-0238">DNA-binding</keyword>
<evidence type="ECO:0000256" key="3">
    <source>
        <dbReference type="ARBA" id="ARBA00023125"/>
    </source>
</evidence>
<dbReference type="PANTHER" id="PTHR30146">
    <property type="entry name" value="LACI-RELATED TRANSCRIPTIONAL REPRESSOR"/>
    <property type="match status" value="1"/>
</dbReference>